<dbReference type="AlphaFoldDB" id="A0A1Y5TY68"/>
<evidence type="ECO:0000313" key="3">
    <source>
        <dbReference type="Proteomes" id="UP000193900"/>
    </source>
</evidence>
<dbReference type="RefSeq" id="WP_085880268.1">
    <property type="nucleotide sequence ID" value="NZ_FWFZ01000023.1"/>
</dbReference>
<dbReference type="EMBL" id="FWFZ01000023">
    <property type="protein sequence ID" value="SLN70971.1"/>
    <property type="molecule type" value="Genomic_DNA"/>
</dbReference>
<sequence>MMRLVLPLAVLAGPALADAALTLPPGCEATLTVQERGCSVRVVMTCESDGPGVRRDLVFEQEGMTFMSTTDPEGQWLTSSFLASGGSEVLEDSPADRISMSNMLATGEDPYDFVMLSEEYGDTRYIGSDRLTGGQAVIDGVIMPYGEWGYVAYDAAGQEIFRSEGDEYVATGWRIHLTGKSRTTYPDGSVEQLDYTPVDFILPGEDGFLSPVPLYGCEEAASR</sequence>
<proteinExistence type="predicted"/>
<dbReference type="Proteomes" id="UP000193900">
    <property type="component" value="Unassembled WGS sequence"/>
</dbReference>
<feature type="signal peptide" evidence="1">
    <location>
        <begin position="1"/>
        <end position="19"/>
    </location>
</feature>
<protein>
    <recommendedName>
        <fullName evidence="4">MORN repeat variant</fullName>
    </recommendedName>
</protein>
<evidence type="ECO:0000256" key="1">
    <source>
        <dbReference type="SAM" id="SignalP"/>
    </source>
</evidence>
<organism evidence="2 3">
    <name type="scientific">Roseisalinus antarcticus</name>
    <dbReference type="NCBI Taxonomy" id="254357"/>
    <lineage>
        <taxon>Bacteria</taxon>
        <taxon>Pseudomonadati</taxon>
        <taxon>Pseudomonadota</taxon>
        <taxon>Alphaproteobacteria</taxon>
        <taxon>Rhodobacterales</taxon>
        <taxon>Roseobacteraceae</taxon>
        <taxon>Roseisalinus</taxon>
    </lineage>
</organism>
<evidence type="ECO:0008006" key="4">
    <source>
        <dbReference type="Google" id="ProtNLM"/>
    </source>
</evidence>
<reference evidence="2 3" key="1">
    <citation type="submission" date="2017-03" db="EMBL/GenBank/DDBJ databases">
        <authorList>
            <person name="Afonso C.L."/>
            <person name="Miller P.J."/>
            <person name="Scott M.A."/>
            <person name="Spackman E."/>
            <person name="Goraichik I."/>
            <person name="Dimitrov K.M."/>
            <person name="Suarez D.L."/>
            <person name="Swayne D.E."/>
        </authorList>
    </citation>
    <scope>NUCLEOTIDE SEQUENCE [LARGE SCALE GENOMIC DNA]</scope>
    <source>
        <strain evidence="2 3">CECT 7023</strain>
    </source>
</reference>
<keyword evidence="1" id="KW-0732">Signal</keyword>
<gene>
    <name evidence="2" type="ORF">ROA7023_03490</name>
</gene>
<evidence type="ECO:0000313" key="2">
    <source>
        <dbReference type="EMBL" id="SLN70971.1"/>
    </source>
</evidence>
<accession>A0A1Y5TY68</accession>
<feature type="chain" id="PRO_5013164795" description="MORN repeat variant" evidence="1">
    <location>
        <begin position="20"/>
        <end position="223"/>
    </location>
</feature>
<keyword evidence="3" id="KW-1185">Reference proteome</keyword>
<name>A0A1Y5TY68_9RHOB</name>
<dbReference type="OrthoDB" id="7844595at2"/>